<evidence type="ECO:0000256" key="1">
    <source>
        <dbReference type="SAM" id="MobiDB-lite"/>
    </source>
</evidence>
<proteinExistence type="predicted"/>
<dbReference type="EMBL" id="CAJNOU010011669">
    <property type="protein sequence ID" value="CAF1558339.1"/>
    <property type="molecule type" value="Genomic_DNA"/>
</dbReference>
<gene>
    <name evidence="2" type="ORF">SEV965_LOCUS39034</name>
</gene>
<comment type="caution">
    <text evidence="2">The sequence shown here is derived from an EMBL/GenBank/DDBJ whole genome shotgun (WGS) entry which is preliminary data.</text>
</comment>
<evidence type="ECO:0000313" key="3">
    <source>
        <dbReference type="Proteomes" id="UP000663889"/>
    </source>
</evidence>
<dbReference type="AlphaFoldDB" id="A0A815XJ00"/>
<sequence length="29" mass="3116">MFSSVLLIASNDQSSPLSNNKDDNSVCTE</sequence>
<reference evidence="2" key="1">
    <citation type="submission" date="2021-02" db="EMBL/GenBank/DDBJ databases">
        <authorList>
            <person name="Nowell W R."/>
        </authorList>
    </citation>
    <scope>NUCLEOTIDE SEQUENCE</scope>
</reference>
<feature type="non-terminal residue" evidence="2">
    <location>
        <position position="29"/>
    </location>
</feature>
<accession>A0A815XJ00</accession>
<feature type="compositionally biased region" description="Polar residues" evidence="1">
    <location>
        <begin position="10"/>
        <end position="19"/>
    </location>
</feature>
<feature type="compositionally biased region" description="Basic and acidic residues" evidence="1">
    <location>
        <begin position="20"/>
        <end position="29"/>
    </location>
</feature>
<organism evidence="2 3">
    <name type="scientific">Rotaria sordida</name>
    <dbReference type="NCBI Taxonomy" id="392033"/>
    <lineage>
        <taxon>Eukaryota</taxon>
        <taxon>Metazoa</taxon>
        <taxon>Spiralia</taxon>
        <taxon>Gnathifera</taxon>
        <taxon>Rotifera</taxon>
        <taxon>Eurotatoria</taxon>
        <taxon>Bdelloidea</taxon>
        <taxon>Philodinida</taxon>
        <taxon>Philodinidae</taxon>
        <taxon>Rotaria</taxon>
    </lineage>
</organism>
<dbReference type="Proteomes" id="UP000663889">
    <property type="component" value="Unassembled WGS sequence"/>
</dbReference>
<name>A0A815XJ00_9BILA</name>
<protein>
    <submittedName>
        <fullName evidence="2">Uncharacterized protein</fullName>
    </submittedName>
</protein>
<feature type="region of interest" description="Disordered" evidence="1">
    <location>
        <begin position="9"/>
        <end position="29"/>
    </location>
</feature>
<evidence type="ECO:0000313" key="2">
    <source>
        <dbReference type="EMBL" id="CAF1558339.1"/>
    </source>
</evidence>